<accession>A0ABD3QVV1</accession>
<comment type="caution">
    <text evidence="1">The sequence shown here is derived from an EMBL/GenBank/DDBJ whole genome shotgun (WGS) entry which is preliminary data.</text>
</comment>
<proteinExistence type="predicted"/>
<name>A0ABD3QVV1_9STRA</name>
<protein>
    <recommendedName>
        <fullName evidence="3">DDE Tnp4 domain-containing protein</fullName>
    </recommendedName>
</protein>
<dbReference type="Proteomes" id="UP001530315">
    <property type="component" value="Unassembled WGS sequence"/>
</dbReference>
<sequence length="277" mass="31577">MVNLPQTRNDTFNRRWKSSFGAPPEVCCELWNKIDPYKTMPAGVDPKHILWALLFLTVYDTEHNSAQRLGNVDEKTYRKWSELFVIAISYLECEVIVWDNRFLGDSGNKALVTLDGTDMPVEMKFAKEFMSHKFKGNGLKYEVGVCIATGHIVWVHGPSRAGESDITLARQAFVSFLNDNEMAVADSGYRGEFRSIKTPDKVHFRSGLEFYDAAVARARHETVNSRFKNNQVLVKRFRHSLAFHSACFRAVAVISQLIIENGEPLFDVQYSDEGRKV</sequence>
<evidence type="ECO:0008006" key="3">
    <source>
        <dbReference type="Google" id="ProtNLM"/>
    </source>
</evidence>
<organism evidence="1 2">
    <name type="scientific">Stephanodiscus triporus</name>
    <dbReference type="NCBI Taxonomy" id="2934178"/>
    <lineage>
        <taxon>Eukaryota</taxon>
        <taxon>Sar</taxon>
        <taxon>Stramenopiles</taxon>
        <taxon>Ochrophyta</taxon>
        <taxon>Bacillariophyta</taxon>
        <taxon>Coscinodiscophyceae</taxon>
        <taxon>Thalassiosirophycidae</taxon>
        <taxon>Stephanodiscales</taxon>
        <taxon>Stephanodiscaceae</taxon>
        <taxon>Stephanodiscus</taxon>
    </lineage>
</organism>
<evidence type="ECO:0000313" key="1">
    <source>
        <dbReference type="EMBL" id="KAL3804543.1"/>
    </source>
</evidence>
<dbReference type="AlphaFoldDB" id="A0ABD3QVV1"/>
<reference evidence="1 2" key="1">
    <citation type="submission" date="2024-10" db="EMBL/GenBank/DDBJ databases">
        <title>Updated reference genomes for cyclostephanoid diatoms.</title>
        <authorList>
            <person name="Roberts W.R."/>
            <person name="Alverson A.J."/>
        </authorList>
    </citation>
    <scope>NUCLEOTIDE SEQUENCE [LARGE SCALE GENOMIC DNA]</scope>
    <source>
        <strain evidence="1 2">AJA276-08</strain>
    </source>
</reference>
<evidence type="ECO:0000313" key="2">
    <source>
        <dbReference type="Proteomes" id="UP001530315"/>
    </source>
</evidence>
<dbReference type="EMBL" id="JALLAZ020000080">
    <property type="protein sequence ID" value="KAL3804543.1"/>
    <property type="molecule type" value="Genomic_DNA"/>
</dbReference>
<keyword evidence="2" id="KW-1185">Reference proteome</keyword>
<gene>
    <name evidence="1" type="ORF">ACHAW5_003222</name>
</gene>